<name>A0A0C3E8I4_9AGAM</name>
<evidence type="ECO:0000256" key="1">
    <source>
        <dbReference type="SAM" id="MobiDB-lite"/>
    </source>
</evidence>
<evidence type="ECO:0000313" key="2">
    <source>
        <dbReference type="EMBL" id="KIM64301.1"/>
    </source>
</evidence>
<evidence type="ECO:0000313" key="3">
    <source>
        <dbReference type="Proteomes" id="UP000053989"/>
    </source>
</evidence>
<proteinExistence type="predicted"/>
<accession>A0A0C3E8I4</accession>
<dbReference type="InParanoid" id="A0A0C3E8I4"/>
<feature type="compositionally biased region" description="Basic residues" evidence="1">
    <location>
        <begin position="13"/>
        <end position="22"/>
    </location>
</feature>
<gene>
    <name evidence="2" type="ORF">SCLCIDRAFT_643240</name>
</gene>
<dbReference type="HOGENOM" id="CLU_1741657_0_0_1"/>
<reference evidence="2 3" key="1">
    <citation type="submission" date="2014-04" db="EMBL/GenBank/DDBJ databases">
        <authorList>
            <consortium name="DOE Joint Genome Institute"/>
            <person name="Kuo A."/>
            <person name="Kohler A."/>
            <person name="Nagy L.G."/>
            <person name="Floudas D."/>
            <person name="Copeland A."/>
            <person name="Barry K.W."/>
            <person name="Cichocki N."/>
            <person name="Veneault-Fourrey C."/>
            <person name="LaButti K."/>
            <person name="Lindquist E.A."/>
            <person name="Lipzen A."/>
            <person name="Lundell T."/>
            <person name="Morin E."/>
            <person name="Murat C."/>
            <person name="Sun H."/>
            <person name="Tunlid A."/>
            <person name="Henrissat B."/>
            <person name="Grigoriev I.V."/>
            <person name="Hibbett D.S."/>
            <person name="Martin F."/>
            <person name="Nordberg H.P."/>
            <person name="Cantor M.N."/>
            <person name="Hua S.X."/>
        </authorList>
    </citation>
    <scope>NUCLEOTIDE SEQUENCE [LARGE SCALE GENOMIC DNA]</scope>
    <source>
        <strain evidence="2 3">Foug A</strain>
    </source>
</reference>
<dbReference type="AlphaFoldDB" id="A0A0C3E8I4"/>
<reference evidence="3" key="2">
    <citation type="submission" date="2015-01" db="EMBL/GenBank/DDBJ databases">
        <title>Evolutionary Origins and Diversification of the Mycorrhizal Mutualists.</title>
        <authorList>
            <consortium name="DOE Joint Genome Institute"/>
            <consortium name="Mycorrhizal Genomics Consortium"/>
            <person name="Kohler A."/>
            <person name="Kuo A."/>
            <person name="Nagy L.G."/>
            <person name="Floudas D."/>
            <person name="Copeland A."/>
            <person name="Barry K.W."/>
            <person name="Cichocki N."/>
            <person name="Veneault-Fourrey C."/>
            <person name="LaButti K."/>
            <person name="Lindquist E.A."/>
            <person name="Lipzen A."/>
            <person name="Lundell T."/>
            <person name="Morin E."/>
            <person name="Murat C."/>
            <person name="Riley R."/>
            <person name="Ohm R."/>
            <person name="Sun H."/>
            <person name="Tunlid A."/>
            <person name="Henrissat B."/>
            <person name="Grigoriev I.V."/>
            <person name="Hibbett D.S."/>
            <person name="Martin F."/>
        </authorList>
    </citation>
    <scope>NUCLEOTIDE SEQUENCE [LARGE SCALE GENOMIC DNA]</scope>
    <source>
        <strain evidence="3">Foug A</strain>
    </source>
</reference>
<dbReference type="EMBL" id="KN822029">
    <property type="protein sequence ID" value="KIM64301.1"/>
    <property type="molecule type" value="Genomic_DNA"/>
</dbReference>
<sequence>MNTPTVSEQNSKGRWRVPGKKRHAGITAIATSATASIIRSRSIVISATLTPTILSTTTNATTTGTMPHRCRHPNVIPSHHHHHYLAPTTTTIMHDDDTTMSNSTANVHRSASTDGHHRLSTTHAAHPLDMMTMAVTPPFPLDVQQRQRRR</sequence>
<keyword evidence="3" id="KW-1185">Reference proteome</keyword>
<protein>
    <submittedName>
        <fullName evidence="2">Uncharacterized protein</fullName>
    </submittedName>
</protein>
<feature type="region of interest" description="Disordered" evidence="1">
    <location>
        <begin position="1"/>
        <end position="22"/>
    </location>
</feature>
<feature type="compositionally biased region" description="Polar residues" evidence="1">
    <location>
        <begin position="1"/>
        <end position="12"/>
    </location>
</feature>
<dbReference type="Proteomes" id="UP000053989">
    <property type="component" value="Unassembled WGS sequence"/>
</dbReference>
<organism evidence="2 3">
    <name type="scientific">Scleroderma citrinum Foug A</name>
    <dbReference type="NCBI Taxonomy" id="1036808"/>
    <lineage>
        <taxon>Eukaryota</taxon>
        <taxon>Fungi</taxon>
        <taxon>Dikarya</taxon>
        <taxon>Basidiomycota</taxon>
        <taxon>Agaricomycotina</taxon>
        <taxon>Agaricomycetes</taxon>
        <taxon>Agaricomycetidae</taxon>
        <taxon>Boletales</taxon>
        <taxon>Sclerodermatineae</taxon>
        <taxon>Sclerodermataceae</taxon>
        <taxon>Scleroderma</taxon>
    </lineage>
</organism>